<reference evidence="6" key="1">
    <citation type="journal article" date="2021" name="Antonie Van Leeuwenhoek">
        <title>Draft genome and description of Waterburya agarophytonicola gen. nov. sp. nov. (Pleurocapsales, Cyanobacteria): a seaweed symbiont.</title>
        <authorList>
            <person name="Bonthond G."/>
            <person name="Shalygin S."/>
            <person name="Bayer T."/>
            <person name="Weinberger F."/>
        </authorList>
    </citation>
    <scope>NUCLEOTIDE SEQUENCE</scope>
    <source>
        <strain evidence="6">KI4</strain>
    </source>
</reference>
<dbReference type="GO" id="GO:0003955">
    <property type="term" value="F:NAD(P)H dehydrogenase (quinone) activity"/>
    <property type="evidence" value="ECO:0007669"/>
    <property type="project" value="TreeGrafter"/>
</dbReference>
<dbReference type="EMBL" id="JADWDC010000047">
    <property type="protein sequence ID" value="MCC0178581.1"/>
    <property type="molecule type" value="Genomic_DNA"/>
</dbReference>
<sequence>MTLEYDLVVVGSSWAGIYAAKSAVRFQARVALVTQTDNSVELPQGEYLPNDTSFNCSLAEIGDFNYSLENGFFIAEETNLNTVSLDKAQTWIENGNAAVKNLNSLSSLAALGVDVIVGKGEFFRLPKLGLQVKQRRLRSRRFLLATGSYFLPDFGDNDGAINYLTLRDLAEGDLANLPSNIIIVGGDPTALELAQTLARFEKKITLVVKQNRILPQEDRDLSTLVQAKLEAEGINIFTNSVVSQIKQIDNLKWLQAGNRALSADEIIIADYRRPNIRDLNLAGVDVKYDEKRVYVDRKLATTNPHIYACGDLIGGYCLPNIARYEVNLILKNTLFFSWYKTNYHALPWAVLTRPKLARVGLNERQAKQQYKGKVYVIRQYFNNTAQGQILDSNPGMCKLLISRQGEILGCSLFGDRAVELITIPALMMQHKIKLDHNPMRGLTSISIPTIYPSMTEILELALEDFYQQKIQQNSQLSNRLKRWFSWRKNK</sequence>
<dbReference type="PANTHER" id="PTHR43014:SF2">
    <property type="entry name" value="MERCURIC REDUCTASE"/>
    <property type="match status" value="1"/>
</dbReference>
<dbReference type="InterPro" id="IPR036188">
    <property type="entry name" value="FAD/NAD-bd_sf"/>
</dbReference>
<accession>A0A964BTJ0</accession>
<dbReference type="SUPFAM" id="SSF51905">
    <property type="entry name" value="FAD/NAD(P)-binding domain"/>
    <property type="match status" value="1"/>
</dbReference>
<keyword evidence="2" id="KW-0285">Flavoprotein</keyword>
<dbReference type="Proteomes" id="UP000729733">
    <property type="component" value="Unassembled WGS sequence"/>
</dbReference>
<dbReference type="Pfam" id="PF02852">
    <property type="entry name" value="Pyr_redox_dim"/>
    <property type="match status" value="1"/>
</dbReference>
<keyword evidence="3" id="KW-0274">FAD</keyword>
<dbReference type="GO" id="GO:0050660">
    <property type="term" value="F:flavin adenine dinucleotide binding"/>
    <property type="evidence" value="ECO:0007669"/>
    <property type="project" value="TreeGrafter"/>
</dbReference>
<evidence type="ECO:0000256" key="2">
    <source>
        <dbReference type="ARBA" id="ARBA00022630"/>
    </source>
</evidence>
<name>A0A964BTJ0_9CYAN</name>
<evidence type="ECO:0000259" key="5">
    <source>
        <dbReference type="Pfam" id="PF07992"/>
    </source>
</evidence>
<evidence type="ECO:0000256" key="1">
    <source>
        <dbReference type="ARBA" id="ARBA00001974"/>
    </source>
</evidence>
<dbReference type="Gene3D" id="3.50.50.60">
    <property type="entry name" value="FAD/NAD(P)-binding domain"/>
    <property type="match status" value="2"/>
</dbReference>
<evidence type="ECO:0000259" key="4">
    <source>
        <dbReference type="Pfam" id="PF02852"/>
    </source>
</evidence>
<evidence type="ECO:0000313" key="6">
    <source>
        <dbReference type="EMBL" id="MCC0178581.1"/>
    </source>
</evidence>
<dbReference type="Gene3D" id="3.30.390.30">
    <property type="match status" value="1"/>
</dbReference>
<evidence type="ECO:0000313" key="7">
    <source>
        <dbReference type="Proteomes" id="UP000729733"/>
    </source>
</evidence>
<dbReference type="InterPro" id="IPR004099">
    <property type="entry name" value="Pyr_nucl-diS_OxRdtase_dimer"/>
</dbReference>
<protein>
    <submittedName>
        <fullName evidence="6">NAD(P)/FAD-dependent oxidoreductase</fullName>
    </submittedName>
</protein>
<organism evidence="6 7">
    <name type="scientific">Waterburya agarophytonicola KI4</name>
    <dbReference type="NCBI Taxonomy" id="2874699"/>
    <lineage>
        <taxon>Bacteria</taxon>
        <taxon>Bacillati</taxon>
        <taxon>Cyanobacteriota</taxon>
        <taxon>Cyanophyceae</taxon>
        <taxon>Pleurocapsales</taxon>
        <taxon>Hyellaceae</taxon>
        <taxon>Waterburya</taxon>
        <taxon>Waterburya agarophytonicola</taxon>
    </lineage>
</organism>
<dbReference type="SUPFAM" id="SSF55424">
    <property type="entry name" value="FAD/NAD-linked reductases, dimerisation (C-terminal) domain"/>
    <property type="match status" value="1"/>
</dbReference>
<dbReference type="InterPro" id="IPR023753">
    <property type="entry name" value="FAD/NAD-binding_dom"/>
</dbReference>
<dbReference type="Pfam" id="PF07992">
    <property type="entry name" value="Pyr_redox_2"/>
    <property type="match status" value="1"/>
</dbReference>
<dbReference type="PANTHER" id="PTHR43014">
    <property type="entry name" value="MERCURIC REDUCTASE"/>
    <property type="match status" value="1"/>
</dbReference>
<dbReference type="AlphaFoldDB" id="A0A964BTJ0"/>
<dbReference type="InterPro" id="IPR016156">
    <property type="entry name" value="FAD/NAD-linked_Rdtase_dimer_sf"/>
</dbReference>
<gene>
    <name evidence="6" type="ORF">I4641_16525</name>
</gene>
<keyword evidence="7" id="KW-1185">Reference proteome</keyword>
<dbReference type="RefSeq" id="WP_229641681.1">
    <property type="nucleotide sequence ID" value="NZ_JADWDC010000047.1"/>
</dbReference>
<comment type="caution">
    <text evidence="6">The sequence shown here is derived from an EMBL/GenBank/DDBJ whole genome shotgun (WGS) entry which is preliminary data.</text>
</comment>
<proteinExistence type="predicted"/>
<comment type="cofactor">
    <cofactor evidence="1">
        <name>FAD</name>
        <dbReference type="ChEBI" id="CHEBI:57692"/>
    </cofactor>
</comment>
<feature type="domain" description="Pyridine nucleotide-disulphide oxidoreductase dimerisation" evidence="4">
    <location>
        <begin position="347"/>
        <end position="435"/>
    </location>
</feature>
<dbReference type="PRINTS" id="PR00368">
    <property type="entry name" value="FADPNR"/>
</dbReference>
<dbReference type="PRINTS" id="PR00411">
    <property type="entry name" value="PNDRDTASEI"/>
</dbReference>
<feature type="domain" description="FAD/NAD(P)-binding" evidence="5">
    <location>
        <begin position="5"/>
        <end position="315"/>
    </location>
</feature>
<evidence type="ECO:0000256" key="3">
    <source>
        <dbReference type="ARBA" id="ARBA00022827"/>
    </source>
</evidence>